<comment type="subunit">
    <text evidence="15">Component of the SPT4-SPT5 complex. Interacts with RNA polymerase II.</text>
</comment>
<evidence type="ECO:0000256" key="19">
    <source>
        <dbReference type="SAM" id="MobiDB-lite"/>
    </source>
</evidence>
<dbReference type="InterPro" id="IPR006645">
    <property type="entry name" value="NGN-like_dom"/>
</dbReference>
<dbReference type="SMART" id="SM00028">
    <property type="entry name" value="TPR"/>
    <property type="match status" value="4"/>
</dbReference>
<protein>
    <recommendedName>
        <fullName evidence="3">Transcription elongation factor SPT5</fullName>
    </recommendedName>
    <alternativeName>
        <fullName evidence="16 17">Chromatin Elongation factor SPT5</fullName>
    </alternativeName>
    <alternativeName>
        <fullName evidence="4">Transcription elongation factor spt5</fullName>
    </alternativeName>
</protein>
<feature type="domain" description="KOW" evidence="21">
    <location>
        <begin position="200"/>
        <end position="227"/>
    </location>
</feature>
<keyword evidence="13" id="KW-0539">Nucleus</keyword>
<dbReference type="FunFam" id="1.25.40.10:FF:000384">
    <property type="entry name" value="Probable pre-mRNA splicing factor prp1"/>
    <property type="match status" value="1"/>
</dbReference>
<dbReference type="Pfam" id="PF06424">
    <property type="entry name" value="PRP1_N"/>
    <property type="match status" value="1"/>
</dbReference>
<evidence type="ECO:0000256" key="9">
    <source>
        <dbReference type="ARBA" id="ARBA00023015"/>
    </source>
</evidence>
<evidence type="ECO:0000256" key="14">
    <source>
        <dbReference type="ARBA" id="ARBA00024691"/>
    </source>
</evidence>
<dbReference type="Gene3D" id="2.30.30.30">
    <property type="match status" value="3"/>
</dbReference>
<feature type="non-terminal residue" evidence="23">
    <location>
        <position position="1"/>
    </location>
</feature>
<dbReference type="Pfam" id="PF11942">
    <property type="entry name" value="Spt5_N"/>
    <property type="match status" value="1"/>
</dbReference>
<feature type="compositionally biased region" description="Polar residues" evidence="19">
    <location>
        <begin position="791"/>
        <end position="805"/>
    </location>
</feature>
<dbReference type="Pfam" id="PF14559">
    <property type="entry name" value="TPR_19"/>
    <property type="match status" value="1"/>
</dbReference>
<keyword evidence="8" id="KW-0677">Repeat</keyword>
<dbReference type="SUPFAM" id="SSF50104">
    <property type="entry name" value="Translation proteins SH3-like domain"/>
    <property type="match status" value="1"/>
</dbReference>
<evidence type="ECO:0000256" key="10">
    <source>
        <dbReference type="ARBA" id="ARBA00023159"/>
    </source>
</evidence>
<evidence type="ECO:0000256" key="6">
    <source>
        <dbReference type="ARBA" id="ARBA00022553"/>
    </source>
</evidence>
<dbReference type="InterPro" id="IPR008991">
    <property type="entry name" value="Translation_prot_SH3-like_sf"/>
</dbReference>
<dbReference type="InterPro" id="IPR011990">
    <property type="entry name" value="TPR-like_helical_dom_sf"/>
</dbReference>
<comment type="function">
    <text evidence="14">The SPT4-SPT5 complex mediates both activation and inhibition of transcription elongation, and plays a role in pre-mRNA processing. This complex seems to be important for the stability of the RNA polymerase II elongation machinery on the chromatin template but not for the inherent ability of this machinery to translocate down the gene.</text>
</comment>
<dbReference type="InterPro" id="IPR039385">
    <property type="entry name" value="NGN_Euk"/>
</dbReference>
<dbReference type="Gene3D" id="3.30.70.940">
    <property type="entry name" value="NusG, N-terminal domain"/>
    <property type="match status" value="1"/>
</dbReference>
<evidence type="ECO:0000256" key="8">
    <source>
        <dbReference type="ARBA" id="ARBA00022737"/>
    </source>
</evidence>
<sequence>RPAKRKYNPFIDEMAIVDDDEDDEEDDEEYGKEDGFIEEENEELTTTKTTSRRHLELDRRRREMEGMDDEQVAAFYAEKYGGRSKPQSFKDTEEVPQQLLLPSVNDPNLWMVKCKPGKEKDVIFGLMKKYFDRQNGSHPIDTFSAFARETLKGYIYIEARRQAHVQETLTNIPNVYMSTLMLVPIKDMVDSITVQKKEVEIPLGGWVRVKRGTYAGDLAQVLEVSDSQDSARVKVVPRLDTDSSNDDLQQGNKRKKGVRAPPKLFNPERLANRSLSSLQKKGPYWVYNGDHYRDGYLEKYMKITTLQIEDVNPTLDEIARFAGNGELNGEDGERSIDLTSLSSMAINNAQASTVFQNGDVVSVIEGDMIHSWGTVESVNDTQVTVSLEVDGMKKRVTLPAKQLRKKFKEGDHVKVINGRFKDESGLVLNIQDNIVTLLSDASLKEVRVFAKDLREAAEVMFGKTVIGNYELHDLVQLDFYTVGVIVKVNRDSFQVLTQNGEMRTVEPHQITNKRDSNKAVATDANGNSIRSGDTVMEVGDKRTCSILHLYQNFGVWVTNTRSIMSATTRSRSLAQPKVTNPPYNGGYGGRDYRNGFDSRGGRGGRGGMGRGGFAGLRISQGPHKGYIGIVKETTDSQARVELHTNSRVLSIDKAHLMILDAQGNPVGQAAPDRFDSPANNGGFARPMATPSRYGDGAMTPMHSASGSRTPAWNASGSKTPAWNSGARTPNPYANDGGRTPAWDSGSKTPMWSQEPSSAWSASYDSHSSSKANTSSSSSSSQSHYNNAQSAKTPSYSSMSNNTSRYSDVDTAATPGASWTAPTPAASYEPRAPTPAVNFAQTPYDAPTPYEAAPTPGAGLIPPTPAAMMSAPTPGNYLPTTPGNFMPTTPATGVPQTPFMPSGGDYGHVEDQADQGEDNWPIEEIEVVLKKNQGEAQKGQYGKIVTVNRNARKCLVSLLDNSQTKVDVAFEHIEPVRPSKKDNVKIILGEHRGELGSLIGVDSHDGIVRLKGDGSGFKILSMNSVAKYTAGLGRGATGFTTRSDIGPARESGVEVDFSKIAKEGEEDEDQYQDPDNEVGLFSTAPYEEDDEEADRVWDMIDAKMDERRKARREAREREELARYRLERPKISQQFADLKRQLTTINEAEWAAIPDVSDLVGKNRKRSRAPERFTPMPDSLIAAARDQTGYSNTVDETEQKYGGIASTAPIVGGEDMVTNFREIGQARDKVLGLKLDQVSSDSASGKTTIDPKGYLTDLQSVVVKSDAEIGDIKKARLLLNSVITTNPKHAPGWIAAARLEEVAGRPIHARNIIAKGCEQCPKNEDVWLESARLNNVDNAKIILGDAVRHLPQSVKIWLKAVSLETENKAKKKVLRRALEFIPNSVKLWRAAVNLEENPEDAKVLLSRAVELVPLSVDLWLALARLETYENAQKVLNKARAAIPTSHEIWIAAARLQEEHGKSEMVDRIIAMAAKALAQSGVLLDRDQWIDEAEKCEKNGSVLTCQAIIKATIGMGVEEEDRKSTWMEDAESCIAHGAIQTARAIYAHALKVFPGKPSIWQQAAYLEKSHGTPESLEELLQRAVKYCPQAEVLWLMGAKEKWLAGDVESARAILEEAFRANPNSEQIWLAAVKVESENDEYDRARKLLELARKESGTERVWMKSIMLERQMKNYDQCNVLLNEALEKFPTFDKLWMIKGQIEESQNNDAKAREAYIKAVKNCPKSIVLWVLLARLESKMGMMTKARASLEKARFINPKTAELWLETIRMEKNNNNVAVAKSLAAKALQECPTSGAIWVEVIFMEARPQRKARSVDALKKCEHDPIVVTAVARLFWTDRKIEKARNWFQKAIQIDPDQGDSFAWWYKFEIQHGTKEQQESCIKRCVLAEPRHGEVWQSVAKDVANIGKKTEEILKLCANTLEQVK</sequence>
<reference evidence="23 24" key="1">
    <citation type="journal article" date="2018" name="G3 (Bethesda)">
        <title>Phylogenetic and Phylogenomic Definition of Rhizopus Species.</title>
        <authorList>
            <person name="Gryganskyi A.P."/>
            <person name="Golan J."/>
            <person name="Dolatabadi S."/>
            <person name="Mondo S."/>
            <person name="Robb S."/>
            <person name="Idnurm A."/>
            <person name="Muszewska A."/>
            <person name="Steczkiewicz K."/>
            <person name="Masonjones S."/>
            <person name="Liao H.L."/>
            <person name="Gajdeczka M.T."/>
            <person name="Anike F."/>
            <person name="Vuek A."/>
            <person name="Anishchenko I.M."/>
            <person name="Voigt K."/>
            <person name="de Hoog G.S."/>
            <person name="Smith M.E."/>
            <person name="Heitman J."/>
            <person name="Vilgalys R."/>
            <person name="Stajich J.E."/>
        </authorList>
    </citation>
    <scope>NUCLEOTIDE SEQUENCE [LARGE SCALE GENOMIC DNA]</scope>
    <source>
        <strain evidence="23 24">LSU 92-RS-03</strain>
    </source>
</reference>
<feature type="domain" description="NusG-like N-terminal" evidence="20">
    <location>
        <begin position="106"/>
        <end position="195"/>
    </location>
</feature>
<feature type="compositionally biased region" description="Basic and acidic residues" evidence="19">
    <location>
        <begin position="53"/>
        <end position="64"/>
    </location>
</feature>
<keyword evidence="7" id="KW-0507">mRNA processing</keyword>
<dbReference type="InterPro" id="IPR003107">
    <property type="entry name" value="HAT"/>
</dbReference>
<dbReference type="GO" id="GO:0000398">
    <property type="term" value="P:mRNA splicing, via spliceosome"/>
    <property type="evidence" value="ECO:0007669"/>
    <property type="project" value="InterPro"/>
</dbReference>
<feature type="repeat" description="TPR" evidence="18">
    <location>
        <begin position="1821"/>
        <end position="1854"/>
    </location>
</feature>
<evidence type="ECO:0000313" key="24">
    <source>
        <dbReference type="Proteomes" id="UP000253551"/>
    </source>
</evidence>
<feature type="region of interest" description="Disordered" evidence="19">
    <location>
        <begin position="571"/>
        <end position="591"/>
    </location>
</feature>
<keyword evidence="24" id="KW-1185">Reference proteome</keyword>
<evidence type="ECO:0000256" key="17">
    <source>
        <dbReference type="ARBA" id="ARBA00031006"/>
    </source>
</evidence>
<organism evidence="23 24">
    <name type="scientific">Rhizopus stolonifer</name>
    <name type="common">Rhizopus nigricans</name>
    <dbReference type="NCBI Taxonomy" id="4846"/>
    <lineage>
        <taxon>Eukaryota</taxon>
        <taxon>Fungi</taxon>
        <taxon>Fungi incertae sedis</taxon>
        <taxon>Mucoromycota</taxon>
        <taxon>Mucoromycotina</taxon>
        <taxon>Mucoromycetes</taxon>
        <taxon>Mucorales</taxon>
        <taxon>Mucorineae</taxon>
        <taxon>Rhizopodaceae</taxon>
        <taxon>Rhizopus</taxon>
    </lineage>
</organism>
<feature type="domain" description="KOW" evidence="21">
    <location>
        <begin position="406"/>
        <end position="433"/>
    </location>
</feature>
<dbReference type="CDD" id="cd06086">
    <property type="entry name" value="KOW_Spt5_6"/>
    <property type="match status" value="1"/>
</dbReference>
<evidence type="ECO:0000256" key="2">
    <source>
        <dbReference type="ARBA" id="ARBA00006956"/>
    </source>
</evidence>
<dbReference type="InterPro" id="IPR022581">
    <property type="entry name" value="Spt5_N"/>
</dbReference>
<evidence type="ECO:0000256" key="5">
    <source>
        <dbReference type="ARBA" id="ARBA00022491"/>
    </source>
</evidence>
<feature type="compositionally biased region" description="Low complexity" evidence="19">
    <location>
        <begin position="756"/>
        <end position="790"/>
    </location>
</feature>
<dbReference type="InterPro" id="IPR057936">
    <property type="entry name" value="KOWx_Spt5"/>
</dbReference>
<dbReference type="FunFam" id="1.25.40.10:FF:000649">
    <property type="entry name" value="mRNA splicing factor (Prp1/Zer1), putative"/>
    <property type="match status" value="1"/>
</dbReference>
<evidence type="ECO:0000256" key="13">
    <source>
        <dbReference type="ARBA" id="ARBA00023242"/>
    </source>
</evidence>
<feature type="region of interest" description="Disordered" evidence="19">
    <location>
        <begin position="17"/>
        <end position="64"/>
    </location>
</feature>
<dbReference type="OrthoDB" id="440128at2759"/>
<evidence type="ECO:0000256" key="1">
    <source>
        <dbReference type="ARBA" id="ARBA00004123"/>
    </source>
</evidence>
<feature type="domain" description="Spt5 C-terminal" evidence="22">
    <location>
        <begin position="706"/>
        <end position="848"/>
    </location>
</feature>
<dbReference type="Pfam" id="PF03439">
    <property type="entry name" value="Spt5-NGN"/>
    <property type="match status" value="1"/>
</dbReference>
<keyword evidence="5" id="KW-0678">Repressor</keyword>
<dbReference type="SMART" id="SM00386">
    <property type="entry name" value="HAT"/>
    <property type="match status" value="13"/>
</dbReference>
<keyword evidence="10" id="KW-0010">Activator</keyword>
<feature type="domain" description="KOW" evidence="21">
    <location>
        <begin position="607"/>
        <end position="636"/>
    </location>
</feature>
<dbReference type="GO" id="GO:0003746">
    <property type="term" value="F:translation elongation factor activity"/>
    <property type="evidence" value="ECO:0007669"/>
    <property type="project" value="UniProtKB-KW"/>
</dbReference>
<evidence type="ECO:0000259" key="21">
    <source>
        <dbReference type="SMART" id="SM00739"/>
    </source>
</evidence>
<dbReference type="STRING" id="4846.A0A367KN84"/>
<dbReference type="GO" id="GO:1990904">
    <property type="term" value="C:ribonucleoprotein complex"/>
    <property type="evidence" value="ECO:0007669"/>
    <property type="project" value="UniProtKB-ARBA"/>
</dbReference>
<evidence type="ECO:0000256" key="12">
    <source>
        <dbReference type="ARBA" id="ARBA00023187"/>
    </source>
</evidence>
<feature type="region of interest" description="Disordered" evidence="19">
    <location>
        <begin position="670"/>
        <end position="827"/>
    </location>
</feature>
<comment type="similarity">
    <text evidence="2">Belongs to the SPT5 family.</text>
</comment>
<dbReference type="GO" id="GO:0006357">
    <property type="term" value="P:regulation of transcription by RNA polymerase II"/>
    <property type="evidence" value="ECO:0007669"/>
    <property type="project" value="InterPro"/>
</dbReference>
<dbReference type="Proteomes" id="UP000253551">
    <property type="component" value="Unassembled WGS sequence"/>
</dbReference>
<comment type="subcellular location">
    <subcellularLocation>
        <location evidence="1">Nucleus</location>
    </subcellularLocation>
</comment>
<dbReference type="GO" id="GO:0003729">
    <property type="term" value="F:mRNA binding"/>
    <property type="evidence" value="ECO:0007669"/>
    <property type="project" value="TreeGrafter"/>
</dbReference>
<dbReference type="Pfam" id="PF23290">
    <property type="entry name" value="KOW5_SPT5"/>
    <property type="match status" value="1"/>
</dbReference>
<dbReference type="SMART" id="SM00739">
    <property type="entry name" value="KOW"/>
    <property type="match status" value="5"/>
</dbReference>
<dbReference type="Pfam" id="PF23042">
    <property type="entry name" value="KOW1_SPT5"/>
    <property type="match status" value="1"/>
</dbReference>
<feature type="compositionally biased region" description="Polar residues" evidence="19">
    <location>
        <begin position="745"/>
        <end position="755"/>
    </location>
</feature>
<evidence type="ECO:0000256" key="7">
    <source>
        <dbReference type="ARBA" id="ARBA00022664"/>
    </source>
</evidence>
<dbReference type="InterPro" id="IPR036735">
    <property type="entry name" value="NGN_dom_sf"/>
</dbReference>
<dbReference type="CDD" id="cd06083">
    <property type="entry name" value="KOW_Spt5_3"/>
    <property type="match status" value="1"/>
</dbReference>
<dbReference type="Gene3D" id="1.25.40.10">
    <property type="entry name" value="Tetratricopeptide repeat domain"/>
    <property type="match status" value="5"/>
</dbReference>
<dbReference type="InterPro" id="IPR041975">
    <property type="entry name" value="KOW_Spt5_2"/>
</dbReference>
<dbReference type="InterPro" id="IPR024945">
    <property type="entry name" value="Spt5_C_dom"/>
</dbReference>
<evidence type="ECO:0000256" key="11">
    <source>
        <dbReference type="ARBA" id="ARBA00023163"/>
    </source>
</evidence>
<dbReference type="InterPro" id="IPR039659">
    <property type="entry name" value="SPT5"/>
</dbReference>
<dbReference type="InterPro" id="IPR019734">
    <property type="entry name" value="TPR_rpt"/>
</dbReference>
<dbReference type="FunFam" id="3.30.70.940:FF:000005">
    <property type="entry name" value="Transcription elongation factor SPT5"/>
    <property type="match status" value="1"/>
</dbReference>
<evidence type="ECO:0000256" key="15">
    <source>
        <dbReference type="ARBA" id="ARBA00025870"/>
    </source>
</evidence>
<dbReference type="GO" id="GO:0000785">
    <property type="term" value="C:chromatin"/>
    <property type="evidence" value="ECO:0007669"/>
    <property type="project" value="UniProtKB-ARBA"/>
</dbReference>
<dbReference type="InterPro" id="IPR014722">
    <property type="entry name" value="Rib_uL2_dom2"/>
</dbReference>
<evidence type="ECO:0000256" key="18">
    <source>
        <dbReference type="PROSITE-ProRule" id="PRU00339"/>
    </source>
</evidence>
<dbReference type="InterPro" id="IPR041976">
    <property type="entry name" value="KOW_Spt5_3"/>
</dbReference>
<proteinExistence type="inferred from homology"/>
<dbReference type="Pfam" id="PF23284">
    <property type="entry name" value="KOW2_Spt5"/>
    <property type="match status" value="1"/>
</dbReference>
<dbReference type="PANTHER" id="PTHR11125:SF7">
    <property type="entry name" value="TRANSCRIPTION ELONGATION FACTOR SPT5"/>
    <property type="match status" value="1"/>
</dbReference>
<dbReference type="PROSITE" id="PS50005">
    <property type="entry name" value="TPR"/>
    <property type="match status" value="1"/>
</dbReference>
<dbReference type="CDD" id="cd06082">
    <property type="entry name" value="KOW_Spt5_2"/>
    <property type="match status" value="1"/>
</dbReference>
<name>A0A367KN84_RHIST</name>
<dbReference type="SMART" id="SM00738">
    <property type="entry name" value="NGN"/>
    <property type="match status" value="1"/>
</dbReference>
<dbReference type="Pfam" id="PF23037">
    <property type="entry name" value="KOWx_SPT5"/>
    <property type="match status" value="1"/>
</dbReference>
<dbReference type="FunFam" id="1.25.40.10:FF:000256">
    <property type="entry name" value="Probable pre-mRNA splicing factor prp1"/>
    <property type="match status" value="1"/>
</dbReference>
<dbReference type="InterPro" id="IPR057934">
    <property type="entry name" value="KOW_Spt5_7"/>
</dbReference>
<feature type="region of interest" description="Disordered" evidence="19">
    <location>
        <begin position="238"/>
        <end position="264"/>
    </location>
</feature>
<dbReference type="GO" id="GO:0006368">
    <property type="term" value="P:transcription elongation by RNA polymerase II"/>
    <property type="evidence" value="ECO:0007669"/>
    <property type="project" value="TreeGrafter"/>
</dbReference>
<dbReference type="InterPro" id="IPR010491">
    <property type="entry name" value="PRP1_N"/>
</dbReference>
<dbReference type="GO" id="GO:0032784">
    <property type="term" value="P:regulation of DNA-templated transcription elongation"/>
    <property type="evidence" value="ECO:0007669"/>
    <property type="project" value="InterPro"/>
</dbReference>
<keyword evidence="23" id="KW-0251">Elongation factor</keyword>
<feature type="compositionally biased region" description="Acidic residues" evidence="19">
    <location>
        <begin position="17"/>
        <end position="43"/>
    </location>
</feature>
<evidence type="ECO:0000259" key="20">
    <source>
        <dbReference type="SMART" id="SM00738"/>
    </source>
</evidence>
<keyword evidence="18" id="KW-0802">TPR repeat</keyword>
<dbReference type="EMBL" id="PJQM01000928">
    <property type="protein sequence ID" value="RCI03686.1"/>
    <property type="molecule type" value="Genomic_DNA"/>
</dbReference>
<keyword evidence="12" id="KW-0508">mRNA splicing</keyword>
<evidence type="ECO:0000313" key="23">
    <source>
        <dbReference type="EMBL" id="RCI03686.1"/>
    </source>
</evidence>
<feature type="compositionally biased region" description="Polar residues" evidence="19">
    <location>
        <begin position="702"/>
        <end position="727"/>
    </location>
</feature>
<dbReference type="CDD" id="cd09888">
    <property type="entry name" value="NGN_Euk"/>
    <property type="match status" value="1"/>
</dbReference>
<dbReference type="InterPro" id="IPR005824">
    <property type="entry name" value="KOW"/>
</dbReference>
<keyword evidence="11" id="KW-0804">Transcription</keyword>
<dbReference type="SUPFAM" id="SSF48452">
    <property type="entry name" value="TPR-like"/>
    <property type="match status" value="3"/>
</dbReference>
<keyword evidence="9" id="KW-0805">Transcription regulation</keyword>
<dbReference type="SMART" id="SM01104">
    <property type="entry name" value="CTD"/>
    <property type="match status" value="1"/>
</dbReference>
<comment type="caution">
    <text evidence="23">The sequence shown here is derived from an EMBL/GenBank/DDBJ whole genome shotgun (WGS) entry which is preliminary data.</text>
</comment>
<evidence type="ECO:0000256" key="16">
    <source>
        <dbReference type="ARBA" id="ARBA00029865"/>
    </source>
</evidence>
<gene>
    <name evidence="23" type="primary">SPT5_1</name>
    <name evidence="23" type="ORF">CU098_003339</name>
</gene>
<feature type="domain" description="KOW" evidence="21">
    <location>
        <begin position="354"/>
        <end position="381"/>
    </location>
</feature>
<evidence type="ECO:0000256" key="4">
    <source>
        <dbReference type="ARBA" id="ARBA00021370"/>
    </source>
</evidence>
<evidence type="ECO:0000256" key="3">
    <source>
        <dbReference type="ARBA" id="ARBA00020181"/>
    </source>
</evidence>
<dbReference type="PROSITE" id="PS50890">
    <property type="entry name" value="PUA"/>
    <property type="match status" value="1"/>
</dbReference>
<dbReference type="InterPro" id="IPR041973">
    <property type="entry name" value="KOW_Spt5_1"/>
</dbReference>
<keyword evidence="6" id="KW-0597">Phosphoprotein</keyword>
<dbReference type="CDD" id="cd06085">
    <property type="entry name" value="KOW_Spt5_5"/>
    <property type="match status" value="1"/>
</dbReference>
<dbReference type="PANTHER" id="PTHR11125">
    <property type="entry name" value="SUPPRESSOR OF TY 5"/>
    <property type="match status" value="1"/>
</dbReference>
<keyword evidence="23" id="KW-0648">Protein biosynthesis</keyword>
<dbReference type="FunFam" id="2.30.30.30:FF:000018">
    <property type="entry name" value="Transcription elongation factor SPT5"/>
    <property type="match status" value="1"/>
</dbReference>
<accession>A0A367KN84</accession>
<dbReference type="GO" id="GO:0032044">
    <property type="term" value="C:DSIF complex"/>
    <property type="evidence" value="ECO:0007669"/>
    <property type="project" value="TreeGrafter"/>
</dbReference>
<dbReference type="InterPro" id="IPR005100">
    <property type="entry name" value="NGN-domain"/>
</dbReference>
<dbReference type="CDD" id="cd06081">
    <property type="entry name" value="KOW_Spt5_1"/>
    <property type="match status" value="1"/>
</dbReference>
<feature type="domain" description="KOW" evidence="21">
    <location>
        <begin position="976"/>
        <end position="1003"/>
    </location>
</feature>
<dbReference type="InterPro" id="IPR041978">
    <property type="entry name" value="KOW_Spt5_5"/>
</dbReference>
<evidence type="ECO:0000259" key="22">
    <source>
        <dbReference type="SMART" id="SM01104"/>
    </source>
</evidence>